<keyword evidence="7" id="KW-1185">Reference proteome</keyword>
<evidence type="ECO:0000259" key="6">
    <source>
        <dbReference type="SMART" id="SM00385"/>
    </source>
</evidence>
<dbReference type="Pfam" id="PF00134">
    <property type="entry name" value="Cyclin_N"/>
    <property type="match status" value="1"/>
</dbReference>
<proteinExistence type="inferred from homology"/>
<dbReference type="FunFam" id="1.10.472.10:FF:000096">
    <property type="entry name" value="G1/S-specific cyclin-D3 isoform X2"/>
    <property type="match status" value="1"/>
</dbReference>
<protein>
    <submittedName>
        <fullName evidence="8">G1/S-specific cyclin-D2</fullName>
    </submittedName>
</protein>
<accession>A0A8B7NMA1</accession>
<dbReference type="PROSITE" id="PS00292">
    <property type="entry name" value="CYCLINS"/>
    <property type="match status" value="1"/>
</dbReference>
<dbReference type="GO" id="GO:0000278">
    <property type="term" value="P:mitotic cell cycle"/>
    <property type="evidence" value="ECO:0007669"/>
    <property type="project" value="UniProtKB-ARBA"/>
</dbReference>
<feature type="region of interest" description="Disordered" evidence="5">
    <location>
        <begin position="1"/>
        <end position="25"/>
    </location>
</feature>
<dbReference type="KEGG" id="hazt:108671729"/>
<keyword evidence="1" id="KW-0132">Cell division</keyword>
<dbReference type="GO" id="GO:0051301">
    <property type="term" value="P:cell division"/>
    <property type="evidence" value="ECO:0007669"/>
    <property type="project" value="UniProtKB-KW"/>
</dbReference>
<sequence>MDELLCTESSIPPGSSDQQTNNHTDNQPTCSYDATIFSDERVLDNLLVAQSLTQPSDQFLQPNKSNVTPNIRAVLVNWMLELCEHRNCEDQVFLVAVNLLDRFLNLVQVHRSQLQLAACSCLLLSSKLRQSSYLSVDILAYYTEDSVTSQEIIQWEQLILAKLSWNVSPVISYDFIEHLLQLLPLRQRIHLPAPELDRRGGRSLGHGRSDVQSLPVRKSGKNGDSLTL</sequence>
<dbReference type="GeneID" id="108671729"/>
<evidence type="ECO:0000313" key="8">
    <source>
        <dbReference type="RefSeq" id="XP_018014787.1"/>
    </source>
</evidence>
<dbReference type="Gene3D" id="1.10.472.10">
    <property type="entry name" value="Cyclin-like"/>
    <property type="match status" value="1"/>
</dbReference>
<evidence type="ECO:0000256" key="4">
    <source>
        <dbReference type="RuleBase" id="RU000383"/>
    </source>
</evidence>
<dbReference type="RefSeq" id="XP_018014787.1">
    <property type="nucleotide sequence ID" value="XM_018159298.2"/>
</dbReference>
<dbReference type="InterPro" id="IPR039361">
    <property type="entry name" value="Cyclin"/>
</dbReference>
<evidence type="ECO:0000256" key="1">
    <source>
        <dbReference type="ARBA" id="ARBA00022618"/>
    </source>
</evidence>
<reference evidence="8" key="1">
    <citation type="submission" date="2025-08" db="UniProtKB">
        <authorList>
            <consortium name="RefSeq"/>
        </authorList>
    </citation>
    <scope>IDENTIFICATION</scope>
    <source>
        <tissue evidence="8">Whole organism</tissue>
    </source>
</reference>
<dbReference type="Proteomes" id="UP000694843">
    <property type="component" value="Unplaced"/>
</dbReference>
<gene>
    <name evidence="8" type="primary">LOC108671729</name>
</gene>
<feature type="compositionally biased region" description="Polar residues" evidence="5">
    <location>
        <begin position="7"/>
        <end position="25"/>
    </location>
</feature>
<dbReference type="PANTHER" id="PTHR10177">
    <property type="entry name" value="CYCLINS"/>
    <property type="match status" value="1"/>
</dbReference>
<evidence type="ECO:0000313" key="7">
    <source>
        <dbReference type="Proteomes" id="UP000694843"/>
    </source>
</evidence>
<comment type="similarity">
    <text evidence="4">Belongs to the cyclin family.</text>
</comment>
<dbReference type="InterPro" id="IPR036915">
    <property type="entry name" value="Cyclin-like_sf"/>
</dbReference>
<dbReference type="InterPro" id="IPR048258">
    <property type="entry name" value="Cyclins_cyclin-box"/>
</dbReference>
<evidence type="ECO:0000256" key="3">
    <source>
        <dbReference type="ARBA" id="ARBA00023306"/>
    </source>
</evidence>
<organism evidence="7 8">
    <name type="scientific">Hyalella azteca</name>
    <name type="common">Amphipod</name>
    <dbReference type="NCBI Taxonomy" id="294128"/>
    <lineage>
        <taxon>Eukaryota</taxon>
        <taxon>Metazoa</taxon>
        <taxon>Ecdysozoa</taxon>
        <taxon>Arthropoda</taxon>
        <taxon>Crustacea</taxon>
        <taxon>Multicrustacea</taxon>
        <taxon>Malacostraca</taxon>
        <taxon>Eumalacostraca</taxon>
        <taxon>Peracarida</taxon>
        <taxon>Amphipoda</taxon>
        <taxon>Senticaudata</taxon>
        <taxon>Talitrida</taxon>
        <taxon>Talitroidea</taxon>
        <taxon>Hyalellidae</taxon>
        <taxon>Hyalella</taxon>
    </lineage>
</organism>
<dbReference type="SMART" id="SM00385">
    <property type="entry name" value="CYCLIN"/>
    <property type="match status" value="1"/>
</dbReference>
<dbReference type="OMA" id="RILTVWM"/>
<keyword evidence="3" id="KW-0131">Cell cycle</keyword>
<dbReference type="InterPro" id="IPR006671">
    <property type="entry name" value="Cyclin_N"/>
</dbReference>
<keyword evidence="2 4" id="KW-0195">Cyclin</keyword>
<dbReference type="OrthoDB" id="306099at2759"/>
<feature type="domain" description="Cyclin-like" evidence="6">
    <location>
        <begin position="77"/>
        <end position="161"/>
    </location>
</feature>
<evidence type="ECO:0000256" key="2">
    <source>
        <dbReference type="ARBA" id="ARBA00023127"/>
    </source>
</evidence>
<dbReference type="SUPFAM" id="SSF47954">
    <property type="entry name" value="Cyclin-like"/>
    <property type="match status" value="1"/>
</dbReference>
<feature type="region of interest" description="Disordered" evidence="5">
    <location>
        <begin position="197"/>
        <end position="228"/>
    </location>
</feature>
<name>A0A8B7NMA1_HYAAZ</name>
<evidence type="ECO:0000256" key="5">
    <source>
        <dbReference type="SAM" id="MobiDB-lite"/>
    </source>
</evidence>
<dbReference type="AlphaFoldDB" id="A0A8B7NMA1"/>
<dbReference type="InterPro" id="IPR013763">
    <property type="entry name" value="Cyclin-like_dom"/>
</dbReference>